<evidence type="ECO:0000313" key="10">
    <source>
        <dbReference type="Proteomes" id="UP000231409"/>
    </source>
</evidence>
<dbReference type="PROSITE" id="PS00211">
    <property type="entry name" value="ABC_TRANSPORTER_1"/>
    <property type="match status" value="1"/>
</dbReference>
<dbReference type="Proteomes" id="UP000231409">
    <property type="component" value="Unassembled WGS sequence"/>
</dbReference>
<dbReference type="InterPro" id="IPR050093">
    <property type="entry name" value="ABC_SmlMolc_Importer"/>
</dbReference>
<comment type="caution">
    <text evidence="9">The sequence shown here is derived from an EMBL/GenBank/DDBJ whole genome shotgun (WGS) entry which is preliminary data.</text>
</comment>
<dbReference type="GO" id="GO:0005524">
    <property type="term" value="F:ATP binding"/>
    <property type="evidence" value="ECO:0007669"/>
    <property type="project" value="UniProtKB-KW"/>
</dbReference>
<accession>A0A2G1UR43</accession>
<dbReference type="GO" id="GO:0016887">
    <property type="term" value="F:ATP hydrolysis activity"/>
    <property type="evidence" value="ECO:0007669"/>
    <property type="project" value="InterPro"/>
</dbReference>
<evidence type="ECO:0000256" key="5">
    <source>
        <dbReference type="ARBA" id="ARBA00022840"/>
    </source>
</evidence>
<evidence type="ECO:0000256" key="4">
    <source>
        <dbReference type="ARBA" id="ARBA00022741"/>
    </source>
</evidence>
<dbReference type="SUPFAM" id="SSF52540">
    <property type="entry name" value="P-loop containing nucleoside triphosphate hydrolases"/>
    <property type="match status" value="1"/>
</dbReference>
<keyword evidence="4" id="KW-0547">Nucleotide-binding</keyword>
<keyword evidence="6" id="KW-1278">Translocase</keyword>
<protein>
    <submittedName>
        <fullName evidence="9">ABC transporter</fullName>
    </submittedName>
</protein>
<keyword evidence="10" id="KW-1185">Reference proteome</keyword>
<dbReference type="InterPro" id="IPR003593">
    <property type="entry name" value="AAA+_ATPase"/>
</dbReference>
<dbReference type="Pfam" id="PF00005">
    <property type="entry name" value="ABC_tran"/>
    <property type="match status" value="1"/>
</dbReference>
<evidence type="ECO:0000256" key="2">
    <source>
        <dbReference type="ARBA" id="ARBA00022475"/>
    </source>
</evidence>
<evidence type="ECO:0000256" key="7">
    <source>
        <dbReference type="ARBA" id="ARBA00023136"/>
    </source>
</evidence>
<keyword evidence="7" id="KW-0472">Membrane</keyword>
<dbReference type="InterPro" id="IPR027417">
    <property type="entry name" value="P-loop_NTPase"/>
</dbReference>
<keyword evidence="1" id="KW-0813">Transport</keyword>
<feature type="domain" description="ABC transporter" evidence="8">
    <location>
        <begin position="2"/>
        <end position="204"/>
    </location>
</feature>
<dbReference type="PANTHER" id="PTHR42781:SF1">
    <property type="entry name" value="THIAMINE IMPORT ATP-BINDING PROTEIN THIQ"/>
    <property type="match status" value="1"/>
</dbReference>
<evidence type="ECO:0000259" key="8">
    <source>
        <dbReference type="PROSITE" id="PS50893"/>
    </source>
</evidence>
<keyword evidence="5" id="KW-0067">ATP-binding</keyword>
<evidence type="ECO:0000256" key="6">
    <source>
        <dbReference type="ARBA" id="ARBA00022967"/>
    </source>
</evidence>
<name>A0A2G1UR43_9GAMM</name>
<keyword evidence="2" id="KW-1003">Cell membrane</keyword>
<keyword evidence="3" id="KW-0997">Cell inner membrane</keyword>
<organism evidence="9 10">
    <name type="scientific">Marinobacter profundi</name>
    <dbReference type="NCBI Taxonomy" id="2666256"/>
    <lineage>
        <taxon>Bacteria</taxon>
        <taxon>Pseudomonadati</taxon>
        <taxon>Pseudomonadota</taxon>
        <taxon>Gammaproteobacteria</taxon>
        <taxon>Pseudomonadales</taxon>
        <taxon>Marinobacteraceae</taxon>
        <taxon>Marinobacter</taxon>
    </lineage>
</organism>
<evidence type="ECO:0000313" key="9">
    <source>
        <dbReference type="EMBL" id="PHQ16849.1"/>
    </source>
</evidence>
<evidence type="ECO:0000256" key="3">
    <source>
        <dbReference type="ARBA" id="ARBA00022519"/>
    </source>
</evidence>
<sequence length="204" mass="22558">MLEVRDLIFAYPGQLRPWHFDFSVAPGTCLAIHGASGSGKSTLLNLLAGFLEPLSGDIRWQGESLVHRRPWQRPMTSVFQEHNLFEHLDVMTNIGLGLHPGLKLTAEQQLAITQGLQEVGLAGLGKRMPAELSGGQRQRVALLRAMLRSEPVLLLDEPLTGLDDEARQLMRKMLLKSKAAGSILILASHDEEDRSVLADNVWNL</sequence>
<gene>
    <name evidence="9" type="ORF">CLH61_02440</name>
</gene>
<dbReference type="PROSITE" id="PS50893">
    <property type="entry name" value="ABC_TRANSPORTER_2"/>
    <property type="match status" value="1"/>
</dbReference>
<dbReference type="PANTHER" id="PTHR42781">
    <property type="entry name" value="SPERMIDINE/PUTRESCINE IMPORT ATP-BINDING PROTEIN POTA"/>
    <property type="match status" value="1"/>
</dbReference>
<dbReference type="AlphaFoldDB" id="A0A2G1UR43"/>
<dbReference type="Gene3D" id="3.40.50.300">
    <property type="entry name" value="P-loop containing nucleotide triphosphate hydrolases"/>
    <property type="match status" value="1"/>
</dbReference>
<reference evidence="9 10" key="1">
    <citation type="submission" date="2017-09" db="EMBL/GenBank/DDBJ databases">
        <title>The draft genome sequences of Marinobacter sp. PWS21.</title>
        <authorList>
            <person name="Cao J."/>
        </authorList>
    </citation>
    <scope>NUCLEOTIDE SEQUENCE [LARGE SCALE GENOMIC DNA]</scope>
    <source>
        <strain evidence="9 10">PWS21</strain>
    </source>
</reference>
<dbReference type="InterPro" id="IPR017871">
    <property type="entry name" value="ABC_transporter-like_CS"/>
</dbReference>
<evidence type="ECO:0000256" key="1">
    <source>
        <dbReference type="ARBA" id="ARBA00022448"/>
    </source>
</evidence>
<dbReference type="InterPro" id="IPR003439">
    <property type="entry name" value="ABC_transporter-like_ATP-bd"/>
</dbReference>
<dbReference type="RefSeq" id="WP_099613100.1">
    <property type="nucleotide sequence ID" value="NZ_KZ319367.1"/>
</dbReference>
<dbReference type="EMBL" id="NTFH01000003">
    <property type="protein sequence ID" value="PHQ16849.1"/>
    <property type="molecule type" value="Genomic_DNA"/>
</dbReference>
<proteinExistence type="predicted"/>
<dbReference type="SMART" id="SM00382">
    <property type="entry name" value="AAA"/>
    <property type="match status" value="1"/>
</dbReference>